<dbReference type="PANTHER" id="PTHR36933:SF1">
    <property type="entry name" value="SLL0788 PROTEIN"/>
    <property type="match status" value="1"/>
</dbReference>
<keyword evidence="5" id="KW-1185">Reference proteome</keyword>
<dbReference type="InterPro" id="IPR005183">
    <property type="entry name" value="DUF305_CopM-like"/>
</dbReference>
<dbReference type="PANTHER" id="PTHR36933">
    <property type="entry name" value="SLL0788 PROTEIN"/>
    <property type="match status" value="1"/>
</dbReference>
<proteinExistence type="predicted"/>
<feature type="compositionally biased region" description="Low complexity" evidence="1">
    <location>
        <begin position="32"/>
        <end position="50"/>
    </location>
</feature>
<evidence type="ECO:0000256" key="1">
    <source>
        <dbReference type="SAM" id="MobiDB-lite"/>
    </source>
</evidence>
<sequence>MKRTIPLIIAPALALTLAACGGDHDSGGGSMPGHSMSTSAAPSAGQQAGQHNEQDVMFAQMMIPHHQQALEMAQQAKTKATMPEVKKLAADIEKAQDPEIKQMTAWLKSWGASVPSPGMSGMDHGGMEGMMSEEDMGKLGKLSGMAYDKAFLEMMIKHHQGAVSMAKKEQASGQFPAAKAMAGSIITSQNAEIATMQGMLKKM</sequence>
<feature type="domain" description="DUF305" evidence="3">
    <location>
        <begin position="55"/>
        <end position="200"/>
    </location>
</feature>
<dbReference type="EMBL" id="BAAARW010000020">
    <property type="protein sequence ID" value="GAA2429894.1"/>
    <property type="molecule type" value="Genomic_DNA"/>
</dbReference>
<evidence type="ECO:0000256" key="2">
    <source>
        <dbReference type="SAM" id="SignalP"/>
    </source>
</evidence>
<feature type="signal peptide" evidence="2">
    <location>
        <begin position="1"/>
        <end position="21"/>
    </location>
</feature>
<protein>
    <submittedName>
        <fullName evidence="4">DUF305 domain-containing protein</fullName>
    </submittedName>
</protein>
<dbReference type="Proteomes" id="UP001501231">
    <property type="component" value="Unassembled WGS sequence"/>
</dbReference>
<name>A0ABN3JJG4_9ACTN</name>
<keyword evidence="2" id="KW-0732">Signal</keyword>
<gene>
    <name evidence="4" type="ORF">GCM10010191_49120</name>
</gene>
<organism evidence="4 5">
    <name type="scientific">Actinomadura vinacea</name>
    <dbReference type="NCBI Taxonomy" id="115336"/>
    <lineage>
        <taxon>Bacteria</taxon>
        <taxon>Bacillati</taxon>
        <taxon>Actinomycetota</taxon>
        <taxon>Actinomycetes</taxon>
        <taxon>Streptosporangiales</taxon>
        <taxon>Thermomonosporaceae</taxon>
        <taxon>Actinomadura</taxon>
    </lineage>
</organism>
<dbReference type="InterPro" id="IPR012347">
    <property type="entry name" value="Ferritin-like"/>
</dbReference>
<evidence type="ECO:0000313" key="5">
    <source>
        <dbReference type="Proteomes" id="UP001501231"/>
    </source>
</evidence>
<evidence type="ECO:0000313" key="4">
    <source>
        <dbReference type="EMBL" id="GAA2429894.1"/>
    </source>
</evidence>
<comment type="caution">
    <text evidence="4">The sequence shown here is derived from an EMBL/GenBank/DDBJ whole genome shotgun (WGS) entry which is preliminary data.</text>
</comment>
<dbReference type="Pfam" id="PF03713">
    <property type="entry name" value="DUF305"/>
    <property type="match status" value="1"/>
</dbReference>
<evidence type="ECO:0000259" key="3">
    <source>
        <dbReference type="Pfam" id="PF03713"/>
    </source>
</evidence>
<feature type="region of interest" description="Disordered" evidence="1">
    <location>
        <begin position="26"/>
        <end position="51"/>
    </location>
</feature>
<accession>A0ABN3JJG4</accession>
<dbReference type="PROSITE" id="PS51257">
    <property type="entry name" value="PROKAR_LIPOPROTEIN"/>
    <property type="match status" value="1"/>
</dbReference>
<reference evidence="4 5" key="1">
    <citation type="journal article" date="2019" name="Int. J. Syst. Evol. Microbiol.">
        <title>The Global Catalogue of Microorganisms (GCM) 10K type strain sequencing project: providing services to taxonomists for standard genome sequencing and annotation.</title>
        <authorList>
            <consortium name="The Broad Institute Genomics Platform"/>
            <consortium name="The Broad Institute Genome Sequencing Center for Infectious Disease"/>
            <person name="Wu L."/>
            <person name="Ma J."/>
        </authorList>
    </citation>
    <scope>NUCLEOTIDE SEQUENCE [LARGE SCALE GENOMIC DNA]</scope>
    <source>
        <strain evidence="4 5">JCM 3325</strain>
    </source>
</reference>
<dbReference type="Gene3D" id="1.20.1260.10">
    <property type="match status" value="1"/>
</dbReference>
<feature type="chain" id="PRO_5046532974" evidence="2">
    <location>
        <begin position="22"/>
        <end position="203"/>
    </location>
</feature>